<dbReference type="EC" id="1.3.8.1" evidence="9"/>
<evidence type="ECO:0000256" key="5">
    <source>
        <dbReference type="RuleBase" id="RU362125"/>
    </source>
</evidence>
<dbReference type="GO" id="GO:0050660">
    <property type="term" value="F:flavin adenine dinucleotide binding"/>
    <property type="evidence" value="ECO:0007669"/>
    <property type="project" value="InterPro"/>
</dbReference>
<evidence type="ECO:0000259" key="8">
    <source>
        <dbReference type="Pfam" id="PF02771"/>
    </source>
</evidence>
<dbReference type="Proteomes" id="UP000834503">
    <property type="component" value="Unassembled WGS sequence"/>
</dbReference>
<dbReference type="AlphaFoldDB" id="A0A9N8GS49"/>
<dbReference type="InterPro" id="IPR009075">
    <property type="entry name" value="AcylCo_DH/oxidase_C"/>
</dbReference>
<dbReference type="PANTHER" id="PTHR43884:SF40">
    <property type="entry name" value="ACYL-COA DEHYDROGENASE"/>
    <property type="match status" value="1"/>
</dbReference>
<evidence type="ECO:0000256" key="1">
    <source>
        <dbReference type="ARBA" id="ARBA00001974"/>
    </source>
</evidence>
<name>A0A9N8GS49_9ENTR</name>
<gene>
    <name evidence="9" type="ORF">GHA_00075</name>
    <name evidence="10" type="ORF">TML_03597</name>
</gene>
<comment type="caution">
    <text evidence="9">The sequence shown here is derived from an EMBL/GenBank/DDBJ whole genome shotgun (WGS) entry which is preliminary data.</text>
</comment>
<evidence type="ECO:0000256" key="3">
    <source>
        <dbReference type="ARBA" id="ARBA00022630"/>
    </source>
</evidence>
<evidence type="ECO:0000313" key="9">
    <source>
        <dbReference type="EMBL" id="CAB5523403.1"/>
    </source>
</evidence>
<dbReference type="GO" id="GO:0016937">
    <property type="term" value="F:short-chain fatty acyl-CoA dehydrogenase activity"/>
    <property type="evidence" value="ECO:0007669"/>
    <property type="project" value="UniProtKB-EC"/>
</dbReference>
<accession>A0A9N8GS49</accession>
<sequence>MEWGWYMSILSQQQLEALKKKVRKVTETELEEIQLEVERTNVFPDSYYDVCRKNDLFRLAMPEEFGGMGLNCEQFFSVMEEFCRGPGGMRMNLHHANGLNWRIMYDHGAEDLRAKWLPLLANKDAYINFALTEADCGSGADIRTTAVKKGDKYILNGTKTLISHTDISDGSYVIAVTDENKRKKGGLTAFFIETNTPGYYIDPMPHMMGCRGAGHAYLRFENCEVPAHNIMGKEGDGLDIFMNALAHSRAMIAVTCLGMSQRFLELAIARAKDRVTFGKALVSRQAIQQTLADMGTQVHALRVMLRDCAQKFDRGEDIEMVSAMCKLHGIDTVRTVSDSCLEIFGGIGYFEDNPYGPVERMYRDARALWFEEGPRTVQRLTIARPLIAAGGEIR</sequence>
<dbReference type="Pfam" id="PF02770">
    <property type="entry name" value="Acyl-CoA_dh_M"/>
    <property type="match status" value="1"/>
</dbReference>
<comment type="cofactor">
    <cofactor evidence="1 5">
        <name>FAD</name>
        <dbReference type="ChEBI" id="CHEBI:57692"/>
    </cofactor>
</comment>
<dbReference type="Gene3D" id="1.10.540.10">
    <property type="entry name" value="Acyl-CoA dehydrogenase/oxidase, N-terminal domain"/>
    <property type="match status" value="1"/>
</dbReference>
<dbReference type="Pfam" id="PF02771">
    <property type="entry name" value="Acyl-CoA_dh_N"/>
    <property type="match status" value="1"/>
</dbReference>
<evidence type="ECO:0000259" key="7">
    <source>
        <dbReference type="Pfam" id="PF02770"/>
    </source>
</evidence>
<dbReference type="PANTHER" id="PTHR43884">
    <property type="entry name" value="ACYL-COA DEHYDROGENASE"/>
    <property type="match status" value="1"/>
</dbReference>
<protein>
    <submittedName>
        <fullName evidence="9">Acyl-CoA dehydrogenase, short-chain specific</fullName>
        <ecNumber evidence="9">1.3.8.1</ecNumber>
    </submittedName>
</protein>
<evidence type="ECO:0000313" key="12">
    <source>
        <dbReference type="Proteomes" id="UP000837205"/>
    </source>
</evidence>
<dbReference type="SUPFAM" id="SSF47203">
    <property type="entry name" value="Acyl-CoA dehydrogenase C-terminal domain-like"/>
    <property type="match status" value="1"/>
</dbReference>
<feature type="domain" description="Acyl-CoA dehydrogenase/oxidase N-terminal" evidence="8">
    <location>
        <begin position="14"/>
        <end position="122"/>
    </location>
</feature>
<dbReference type="EMBL" id="CAIIUA010000001">
    <property type="protein sequence ID" value="CAC9221064.1"/>
    <property type="molecule type" value="Genomic_DNA"/>
</dbReference>
<dbReference type="InterPro" id="IPR046373">
    <property type="entry name" value="Acyl-CoA_Oxase/DH_mid-dom_sf"/>
</dbReference>
<evidence type="ECO:0000256" key="4">
    <source>
        <dbReference type="ARBA" id="ARBA00022827"/>
    </source>
</evidence>
<feature type="domain" description="Acyl-CoA oxidase/dehydrogenase middle" evidence="7">
    <location>
        <begin position="129"/>
        <end position="223"/>
    </location>
</feature>
<proteinExistence type="inferred from homology"/>
<evidence type="ECO:0000313" key="11">
    <source>
        <dbReference type="Proteomes" id="UP000834503"/>
    </source>
</evidence>
<evidence type="ECO:0000313" key="10">
    <source>
        <dbReference type="EMBL" id="CAC9221064.1"/>
    </source>
</evidence>
<keyword evidence="12" id="KW-1185">Reference proteome</keyword>
<evidence type="ECO:0000259" key="6">
    <source>
        <dbReference type="Pfam" id="PF00441"/>
    </source>
</evidence>
<keyword evidence="5 9" id="KW-0560">Oxidoreductase</keyword>
<dbReference type="InterPro" id="IPR036250">
    <property type="entry name" value="AcylCo_DH-like_C"/>
</dbReference>
<dbReference type="Proteomes" id="UP000837205">
    <property type="component" value="Unassembled WGS sequence"/>
</dbReference>
<reference evidence="9" key="1">
    <citation type="submission" date="2020-05" db="EMBL/GenBank/DDBJ databases">
        <authorList>
            <person name="Delgado-Blas J."/>
        </authorList>
    </citation>
    <scope>NUCLEOTIDE SEQUENCE</scope>
    <source>
        <strain evidence="9">BB1459</strain>
        <strain evidence="10">BB1480</strain>
    </source>
</reference>
<dbReference type="PIRSF" id="PIRSF016578">
    <property type="entry name" value="HsaA"/>
    <property type="match status" value="1"/>
</dbReference>
<organism evidence="9 11">
    <name type="scientific">Citrobacter werkmanii</name>
    <dbReference type="NCBI Taxonomy" id="67827"/>
    <lineage>
        <taxon>Bacteria</taxon>
        <taxon>Pseudomonadati</taxon>
        <taxon>Pseudomonadota</taxon>
        <taxon>Gammaproteobacteria</taxon>
        <taxon>Enterobacterales</taxon>
        <taxon>Enterobacteriaceae</taxon>
        <taxon>Citrobacter</taxon>
        <taxon>Citrobacter freundii complex</taxon>
    </lineage>
</organism>
<dbReference type="Gene3D" id="2.40.110.10">
    <property type="entry name" value="Butyryl-CoA Dehydrogenase, subunit A, domain 2"/>
    <property type="match status" value="1"/>
</dbReference>
<dbReference type="SUPFAM" id="SSF56645">
    <property type="entry name" value="Acyl-CoA dehydrogenase NM domain-like"/>
    <property type="match status" value="1"/>
</dbReference>
<dbReference type="InterPro" id="IPR006091">
    <property type="entry name" value="Acyl-CoA_Oxase/DH_mid-dom"/>
</dbReference>
<dbReference type="InterPro" id="IPR037069">
    <property type="entry name" value="AcylCoA_DH/ox_N_sf"/>
</dbReference>
<comment type="similarity">
    <text evidence="2 5">Belongs to the acyl-CoA dehydrogenase family.</text>
</comment>
<dbReference type="EMBL" id="CAHPQX010000001">
    <property type="protein sequence ID" value="CAB5523403.1"/>
    <property type="molecule type" value="Genomic_DNA"/>
</dbReference>
<dbReference type="Gene3D" id="1.20.140.10">
    <property type="entry name" value="Butyryl-CoA Dehydrogenase, subunit A, domain 3"/>
    <property type="match status" value="1"/>
</dbReference>
<feature type="domain" description="Acyl-CoA dehydrogenase/oxidase C-terminal" evidence="6">
    <location>
        <begin position="235"/>
        <end position="385"/>
    </location>
</feature>
<evidence type="ECO:0000256" key="2">
    <source>
        <dbReference type="ARBA" id="ARBA00009347"/>
    </source>
</evidence>
<keyword evidence="4 5" id="KW-0274">FAD</keyword>
<dbReference type="InterPro" id="IPR009100">
    <property type="entry name" value="AcylCoA_DH/oxidase_NM_dom_sf"/>
</dbReference>
<dbReference type="InterPro" id="IPR013786">
    <property type="entry name" value="AcylCoA_DH/ox_N"/>
</dbReference>
<dbReference type="Pfam" id="PF00441">
    <property type="entry name" value="Acyl-CoA_dh_1"/>
    <property type="match status" value="1"/>
</dbReference>
<keyword evidence="3 5" id="KW-0285">Flavoprotein</keyword>